<dbReference type="InterPro" id="IPR050131">
    <property type="entry name" value="Peptidase_S8_subtilisin-like"/>
</dbReference>
<dbReference type="CDD" id="cd04077">
    <property type="entry name" value="Peptidases_S8_PCSK9_ProteinaseK_like"/>
    <property type="match status" value="1"/>
</dbReference>
<sequence length="434" mass="43715">MGGTAPVPPPDAHLSGPPPHETLAPSRTGRVGEGSPMAHRRSRGRLGTAGALAAAAVVLAGGALPARAAGATAHHTYIVTLQRGAAAESGHGRDLVERYGATVRRTYSRALNGFAVRADEAQARRLAADPGVASVTRDAEVSLRGTTAATATQPYPPSWGLDRIDQPAGAALDGAYTAPAGGGKGTTIYVVDSGVRTGHRDFGGRARSGWDFVDDDPVAQDGNGHGTHVAATAAGTQYGVAKRADVVAVRVLDDRGEGTSAEVLAGLDWVLRHARKPSVVNLSLGSAIAGPVPEWDAAIRAGVRAGLTFTVAAGNAGRSAGSFSPGRVPQAITVGATDRADRRAPFSNWGPAVDLFAPGDRIVSASPTSDTAAATLSGTSMAAPHVAGAAALYLAAHRSATPARVSTALAAESTKGAVRNAGRGSPNRLLHTGG</sequence>
<dbReference type="GO" id="GO:0004252">
    <property type="term" value="F:serine-type endopeptidase activity"/>
    <property type="evidence" value="ECO:0007669"/>
    <property type="project" value="UniProtKB-UniRule"/>
</dbReference>
<keyword evidence="11" id="KW-1185">Reference proteome</keyword>
<evidence type="ECO:0000256" key="4">
    <source>
        <dbReference type="ARBA" id="ARBA00022825"/>
    </source>
</evidence>
<dbReference type="GO" id="GO:0006508">
    <property type="term" value="P:proteolysis"/>
    <property type="evidence" value="ECO:0007669"/>
    <property type="project" value="UniProtKB-KW"/>
</dbReference>
<gene>
    <name evidence="10" type="ORF">SSOG_02806</name>
</gene>
<comment type="similarity">
    <text evidence="1 5 6">Belongs to the peptidase S8 family.</text>
</comment>
<feature type="active site" description="Charge relay system" evidence="5">
    <location>
        <position position="380"/>
    </location>
</feature>
<feature type="domain" description="Inhibitor I9" evidence="9">
    <location>
        <begin position="76"/>
        <end position="143"/>
    </location>
</feature>
<reference evidence="10 11" key="1">
    <citation type="submission" date="2009-02" db="EMBL/GenBank/DDBJ databases">
        <title>Annotation of Streptomyces hygroscopicus strain ATCC 53653.</title>
        <authorList>
            <consortium name="The Broad Institute Genome Sequencing Platform"/>
            <consortium name="Broad Institute Microbial Sequencing Center"/>
            <person name="Fischbach M."/>
            <person name="Godfrey P."/>
            <person name="Ward D."/>
            <person name="Young S."/>
            <person name="Zeng Q."/>
            <person name="Koehrsen M."/>
            <person name="Alvarado L."/>
            <person name="Berlin A.M."/>
            <person name="Bochicchio J."/>
            <person name="Borenstein D."/>
            <person name="Chapman S.B."/>
            <person name="Chen Z."/>
            <person name="Engels R."/>
            <person name="Freedman E."/>
            <person name="Gellesch M."/>
            <person name="Goldberg J."/>
            <person name="Griggs A."/>
            <person name="Gujja S."/>
            <person name="Heilman E.R."/>
            <person name="Heiman D.I."/>
            <person name="Hepburn T.A."/>
            <person name="Howarth C."/>
            <person name="Jen D."/>
            <person name="Larson L."/>
            <person name="Lewis B."/>
            <person name="Mehta T."/>
            <person name="Park D."/>
            <person name="Pearson M."/>
            <person name="Richards J."/>
            <person name="Roberts A."/>
            <person name="Saif S."/>
            <person name="Shea T.D."/>
            <person name="Shenoy N."/>
            <person name="Sisk P."/>
            <person name="Stolte C."/>
            <person name="Sykes S.N."/>
            <person name="Thomson T."/>
            <person name="Walk T."/>
            <person name="White J."/>
            <person name="Yandava C."/>
            <person name="Straight P."/>
            <person name="Clardy J."/>
            <person name="Hung D."/>
            <person name="Kolter R."/>
            <person name="Mekalanos J."/>
            <person name="Walker S."/>
            <person name="Walsh C.T."/>
            <person name="Wieland-Brown L.C."/>
            <person name="Haas B."/>
            <person name="Nusbaum C."/>
            <person name="Birren B."/>
        </authorList>
    </citation>
    <scope>NUCLEOTIDE SEQUENCE [LARGE SCALE GENOMIC DNA]</scope>
    <source>
        <strain evidence="10 11">ATCC 53653</strain>
    </source>
</reference>
<dbReference type="EMBL" id="GG657754">
    <property type="protein sequence ID" value="EFL23092.1"/>
    <property type="molecule type" value="Genomic_DNA"/>
</dbReference>
<feature type="active site" description="Charge relay system" evidence="5">
    <location>
        <position position="225"/>
    </location>
</feature>
<dbReference type="PRINTS" id="PR00723">
    <property type="entry name" value="SUBTILISIN"/>
</dbReference>
<evidence type="ECO:0000256" key="5">
    <source>
        <dbReference type="PROSITE-ProRule" id="PRU01240"/>
    </source>
</evidence>
<dbReference type="InterPro" id="IPR037045">
    <property type="entry name" value="S8pro/Inhibitor_I9_sf"/>
</dbReference>
<feature type="compositionally biased region" description="Pro residues" evidence="7">
    <location>
        <begin position="1"/>
        <end position="20"/>
    </location>
</feature>
<keyword evidence="4 5" id="KW-0720">Serine protease</keyword>
<dbReference type="Pfam" id="PF05922">
    <property type="entry name" value="Inhibitor_I9"/>
    <property type="match status" value="1"/>
</dbReference>
<dbReference type="InterPro" id="IPR010259">
    <property type="entry name" value="S8pro/Inhibitor_I9"/>
</dbReference>
<evidence type="ECO:0000259" key="9">
    <source>
        <dbReference type="Pfam" id="PF05922"/>
    </source>
</evidence>
<feature type="region of interest" description="Disordered" evidence="7">
    <location>
        <begin position="415"/>
        <end position="434"/>
    </location>
</feature>
<dbReference type="InterPro" id="IPR023827">
    <property type="entry name" value="Peptidase_S8_Asp-AS"/>
</dbReference>
<evidence type="ECO:0000259" key="8">
    <source>
        <dbReference type="Pfam" id="PF00082"/>
    </source>
</evidence>
<dbReference type="PROSITE" id="PS51892">
    <property type="entry name" value="SUBTILASE"/>
    <property type="match status" value="1"/>
</dbReference>
<proteinExistence type="inferred from homology"/>
<evidence type="ECO:0000256" key="2">
    <source>
        <dbReference type="ARBA" id="ARBA00022670"/>
    </source>
</evidence>
<organism evidence="10 11">
    <name type="scientific">Streptomyces himastatinicus ATCC 53653</name>
    <dbReference type="NCBI Taxonomy" id="457427"/>
    <lineage>
        <taxon>Bacteria</taxon>
        <taxon>Bacillati</taxon>
        <taxon>Actinomycetota</taxon>
        <taxon>Actinomycetes</taxon>
        <taxon>Kitasatosporales</taxon>
        <taxon>Streptomycetaceae</taxon>
        <taxon>Streptomyces</taxon>
        <taxon>Streptomyces violaceusniger group</taxon>
    </lineage>
</organism>
<feature type="region of interest" description="Disordered" evidence="7">
    <location>
        <begin position="1"/>
        <end position="43"/>
    </location>
</feature>
<dbReference type="InterPro" id="IPR036852">
    <property type="entry name" value="Peptidase_S8/S53_dom_sf"/>
</dbReference>
<feature type="active site" description="Charge relay system" evidence="5">
    <location>
        <position position="192"/>
    </location>
</feature>
<dbReference type="Gene3D" id="3.30.70.80">
    <property type="entry name" value="Peptidase S8 propeptide/proteinase inhibitor I9"/>
    <property type="match status" value="1"/>
</dbReference>
<dbReference type="STRING" id="457427.SSOG_02806"/>
<dbReference type="PROSITE" id="PS00138">
    <property type="entry name" value="SUBTILASE_SER"/>
    <property type="match status" value="1"/>
</dbReference>
<keyword evidence="3 5" id="KW-0378">Hydrolase</keyword>
<dbReference type="InterPro" id="IPR023828">
    <property type="entry name" value="Peptidase_S8_Ser-AS"/>
</dbReference>
<dbReference type="AlphaFoldDB" id="D9WE53"/>
<dbReference type="GO" id="GO:0005615">
    <property type="term" value="C:extracellular space"/>
    <property type="evidence" value="ECO:0007669"/>
    <property type="project" value="TreeGrafter"/>
</dbReference>
<dbReference type="PROSITE" id="PS00136">
    <property type="entry name" value="SUBTILASE_ASP"/>
    <property type="match status" value="1"/>
</dbReference>
<dbReference type="Pfam" id="PF00082">
    <property type="entry name" value="Peptidase_S8"/>
    <property type="match status" value="1"/>
</dbReference>
<keyword evidence="2 5" id="KW-0645">Protease</keyword>
<dbReference type="Gene3D" id="3.40.50.200">
    <property type="entry name" value="Peptidase S8/S53 domain"/>
    <property type="match status" value="1"/>
</dbReference>
<evidence type="ECO:0000256" key="3">
    <source>
        <dbReference type="ARBA" id="ARBA00022801"/>
    </source>
</evidence>
<dbReference type="InterPro" id="IPR034193">
    <property type="entry name" value="PCSK9_ProteinaseK-like"/>
</dbReference>
<dbReference type="InterPro" id="IPR015500">
    <property type="entry name" value="Peptidase_S8_subtilisin-rel"/>
</dbReference>
<accession>D9WE53</accession>
<dbReference type="InterPro" id="IPR000209">
    <property type="entry name" value="Peptidase_S8/S53_dom"/>
</dbReference>
<name>D9WE53_9ACTN</name>
<dbReference type="PANTHER" id="PTHR43806">
    <property type="entry name" value="PEPTIDASE S8"/>
    <property type="match status" value="1"/>
</dbReference>
<dbReference type="SUPFAM" id="SSF54897">
    <property type="entry name" value="Protease propeptides/inhibitors"/>
    <property type="match status" value="1"/>
</dbReference>
<evidence type="ECO:0000256" key="6">
    <source>
        <dbReference type="RuleBase" id="RU003355"/>
    </source>
</evidence>
<protein>
    <submittedName>
        <fullName evidence="10">Peptidase, S8A (Subtilisin) subfamily</fullName>
    </submittedName>
</protein>
<evidence type="ECO:0000256" key="7">
    <source>
        <dbReference type="SAM" id="MobiDB-lite"/>
    </source>
</evidence>
<dbReference type="Proteomes" id="UP000003963">
    <property type="component" value="Unassembled WGS sequence"/>
</dbReference>
<dbReference type="FunFam" id="3.40.50.200:FF:000014">
    <property type="entry name" value="Proteinase K"/>
    <property type="match status" value="1"/>
</dbReference>
<dbReference type="SUPFAM" id="SSF52743">
    <property type="entry name" value="Subtilisin-like"/>
    <property type="match status" value="1"/>
</dbReference>
<evidence type="ECO:0000256" key="1">
    <source>
        <dbReference type="ARBA" id="ARBA00011073"/>
    </source>
</evidence>
<dbReference type="HOGENOM" id="CLU_011263_1_7_11"/>
<evidence type="ECO:0000313" key="10">
    <source>
        <dbReference type="EMBL" id="EFL23092.1"/>
    </source>
</evidence>
<evidence type="ECO:0000313" key="11">
    <source>
        <dbReference type="Proteomes" id="UP000003963"/>
    </source>
</evidence>
<dbReference type="PANTHER" id="PTHR43806:SF11">
    <property type="entry name" value="CEREVISIN-RELATED"/>
    <property type="match status" value="1"/>
</dbReference>
<feature type="domain" description="Peptidase S8/S53" evidence="8">
    <location>
        <begin position="183"/>
        <end position="416"/>
    </location>
</feature>